<organism evidence="1 2">
    <name type="scientific">candidate division KSB3 bacterium</name>
    <dbReference type="NCBI Taxonomy" id="2044937"/>
    <lineage>
        <taxon>Bacteria</taxon>
        <taxon>candidate division KSB3</taxon>
    </lineage>
</organism>
<dbReference type="InterPro" id="IPR016155">
    <property type="entry name" value="Mopterin_synth/thiamin_S_b"/>
</dbReference>
<dbReference type="SUPFAM" id="SSF54285">
    <property type="entry name" value="MoaD/ThiS"/>
    <property type="match status" value="1"/>
</dbReference>
<dbReference type="Gene3D" id="3.10.20.30">
    <property type="match status" value="1"/>
</dbReference>
<protein>
    <submittedName>
        <fullName evidence="1">Molybdopterin synthase sulfur carrier subunit</fullName>
    </submittedName>
</protein>
<name>A0A2G6K8T1_9BACT</name>
<evidence type="ECO:0000313" key="2">
    <source>
        <dbReference type="Proteomes" id="UP000230821"/>
    </source>
</evidence>
<accession>A0A2G6K8T1</accession>
<dbReference type="PANTHER" id="PTHR38031">
    <property type="entry name" value="SULFUR CARRIER PROTEIN SLR0821-RELATED"/>
    <property type="match status" value="1"/>
</dbReference>
<gene>
    <name evidence="1" type="ORF">CSA56_16620</name>
</gene>
<dbReference type="InterPro" id="IPR003749">
    <property type="entry name" value="ThiS/MoaD-like"/>
</dbReference>
<sequence length="92" mass="10350">MIIVNFFTTLRIYLNSKQLRIQADEMSVQELLRYCETKLSRPFFYKLVDNDGSIRPGAMILVNGQNILHLHELQTIVRNGASVALFPPGGGG</sequence>
<reference evidence="1 2" key="1">
    <citation type="submission" date="2017-10" db="EMBL/GenBank/DDBJ databases">
        <title>Novel microbial diversity and functional potential in the marine mammal oral microbiome.</title>
        <authorList>
            <person name="Dudek N.K."/>
            <person name="Sun C.L."/>
            <person name="Burstein D."/>
            <person name="Kantor R.S."/>
            <person name="Aliaga Goltsman D.S."/>
            <person name="Bik E.M."/>
            <person name="Thomas B.C."/>
            <person name="Banfield J.F."/>
            <person name="Relman D.A."/>
        </authorList>
    </citation>
    <scope>NUCLEOTIDE SEQUENCE [LARGE SCALE GENOMIC DNA]</scope>
    <source>
        <strain evidence="1">DOLJORAL78_47_16</strain>
    </source>
</reference>
<dbReference type="EMBL" id="PDSK01000118">
    <property type="protein sequence ID" value="PIE32087.1"/>
    <property type="molecule type" value="Genomic_DNA"/>
</dbReference>
<comment type="caution">
    <text evidence="1">The sequence shown here is derived from an EMBL/GenBank/DDBJ whole genome shotgun (WGS) entry which is preliminary data.</text>
</comment>
<dbReference type="Proteomes" id="UP000230821">
    <property type="component" value="Unassembled WGS sequence"/>
</dbReference>
<dbReference type="InterPro" id="IPR052045">
    <property type="entry name" value="Sulfur_Carrier/Prot_Modifier"/>
</dbReference>
<evidence type="ECO:0000313" key="1">
    <source>
        <dbReference type="EMBL" id="PIE32087.1"/>
    </source>
</evidence>
<proteinExistence type="predicted"/>
<dbReference type="PANTHER" id="PTHR38031:SF1">
    <property type="entry name" value="SULFUR CARRIER PROTEIN CYSO"/>
    <property type="match status" value="1"/>
</dbReference>
<dbReference type="InterPro" id="IPR012675">
    <property type="entry name" value="Beta-grasp_dom_sf"/>
</dbReference>
<dbReference type="Pfam" id="PF02597">
    <property type="entry name" value="ThiS"/>
    <property type="match status" value="1"/>
</dbReference>
<dbReference type="AlphaFoldDB" id="A0A2G6K8T1"/>